<dbReference type="STRING" id="504805.SAMN05421505_11298"/>
<dbReference type="AlphaFoldDB" id="A0A1G8ADU4"/>
<dbReference type="EMBL" id="FNCN01000012">
    <property type="protein sequence ID" value="SDH18510.1"/>
    <property type="molecule type" value="Genomic_DNA"/>
</dbReference>
<sequence>MTVLANARETVRVLLSGKTGCLYTYMEHDPRCWMCARAWAGDPGMLRKYALEMARRKAFNRAWFFRYRELFTDALMGALPGDEGGLKEGKDLWVIALEGGKRDA</sequence>
<dbReference type="Proteomes" id="UP000198923">
    <property type="component" value="Unassembled WGS sequence"/>
</dbReference>
<dbReference type="RefSeq" id="WP_093171031.1">
    <property type="nucleotide sequence ID" value="NZ_FNCN01000012.1"/>
</dbReference>
<organism evidence="1 2">
    <name type="scientific">Sinosporangium album</name>
    <dbReference type="NCBI Taxonomy" id="504805"/>
    <lineage>
        <taxon>Bacteria</taxon>
        <taxon>Bacillati</taxon>
        <taxon>Actinomycetota</taxon>
        <taxon>Actinomycetes</taxon>
        <taxon>Streptosporangiales</taxon>
        <taxon>Streptosporangiaceae</taxon>
        <taxon>Sinosporangium</taxon>
    </lineage>
</organism>
<accession>A0A1G8ADU4</accession>
<proteinExistence type="predicted"/>
<keyword evidence="2" id="KW-1185">Reference proteome</keyword>
<reference evidence="1 2" key="1">
    <citation type="submission" date="2016-10" db="EMBL/GenBank/DDBJ databases">
        <authorList>
            <person name="de Groot N.N."/>
        </authorList>
    </citation>
    <scope>NUCLEOTIDE SEQUENCE [LARGE SCALE GENOMIC DNA]</scope>
    <source>
        <strain evidence="1 2">CPCC 201354</strain>
    </source>
</reference>
<evidence type="ECO:0000313" key="1">
    <source>
        <dbReference type="EMBL" id="SDH18510.1"/>
    </source>
</evidence>
<name>A0A1G8ADU4_9ACTN</name>
<gene>
    <name evidence="1" type="ORF">SAMN05421505_11298</name>
</gene>
<evidence type="ECO:0000313" key="2">
    <source>
        <dbReference type="Proteomes" id="UP000198923"/>
    </source>
</evidence>
<protein>
    <submittedName>
        <fullName evidence="1">Uncharacterized protein</fullName>
    </submittedName>
</protein>